<dbReference type="AlphaFoldDB" id="A0A170ZS96"/>
<organism evidence="1 2">
    <name type="scientific">Paludibacter jiangxiensis</name>
    <dbReference type="NCBI Taxonomy" id="681398"/>
    <lineage>
        <taxon>Bacteria</taxon>
        <taxon>Pseudomonadati</taxon>
        <taxon>Bacteroidota</taxon>
        <taxon>Bacteroidia</taxon>
        <taxon>Bacteroidales</taxon>
        <taxon>Paludibacteraceae</taxon>
        <taxon>Paludibacter</taxon>
    </lineage>
</organism>
<comment type="caution">
    <text evidence="1">The sequence shown here is derived from an EMBL/GenBank/DDBJ whole genome shotgun (WGS) entry which is preliminary data.</text>
</comment>
<dbReference type="Proteomes" id="UP000076586">
    <property type="component" value="Unassembled WGS sequence"/>
</dbReference>
<accession>A0A170ZS96</accession>
<protein>
    <submittedName>
        <fullName evidence="1">Uncharacterized protein</fullName>
    </submittedName>
</protein>
<dbReference type="STRING" id="681398.PJIAN_3274"/>
<dbReference type="EMBL" id="BDCR01000003">
    <property type="protein sequence ID" value="GAT62962.1"/>
    <property type="molecule type" value="Genomic_DNA"/>
</dbReference>
<sequence length="36" mass="4080">MTIVFGSAKLENITSTELINLYKTAYELTNNDDERA</sequence>
<proteinExistence type="predicted"/>
<evidence type="ECO:0000313" key="1">
    <source>
        <dbReference type="EMBL" id="GAT62962.1"/>
    </source>
</evidence>
<evidence type="ECO:0000313" key="2">
    <source>
        <dbReference type="Proteomes" id="UP000076586"/>
    </source>
</evidence>
<reference evidence="2" key="2">
    <citation type="journal article" date="2017" name="Genome Announc.">
        <title>Draft genome sequence of Paludibacter jiangxiensis NM7(T), a propionate-producing fermentative bacterium.</title>
        <authorList>
            <person name="Qiu Y.-L."/>
            <person name="Tourlousse D.M."/>
            <person name="Matsuura N."/>
            <person name="Ohashi A."/>
            <person name="Sekiguchi Y."/>
        </authorList>
    </citation>
    <scope>NUCLEOTIDE SEQUENCE [LARGE SCALE GENOMIC DNA]</scope>
    <source>
        <strain evidence="2">NM7</strain>
    </source>
</reference>
<gene>
    <name evidence="1" type="ORF">PJIAN_3274</name>
</gene>
<keyword evidence="2" id="KW-1185">Reference proteome</keyword>
<reference evidence="2" key="1">
    <citation type="submission" date="2016-04" db="EMBL/GenBank/DDBJ databases">
        <title>Draft genome sequence of Paludibacter jiangxiensis strain NM7.</title>
        <authorList>
            <person name="Qiu Y."/>
            <person name="Matsuura N."/>
            <person name="Ohashi A."/>
            <person name="Tourlousse M.D."/>
            <person name="Sekiguchi Y."/>
        </authorList>
    </citation>
    <scope>NUCLEOTIDE SEQUENCE [LARGE SCALE GENOMIC DNA]</scope>
    <source>
        <strain evidence="2">NM7</strain>
    </source>
</reference>
<name>A0A170ZS96_9BACT</name>